<reference evidence="4 5" key="1">
    <citation type="journal article" date="2013" name="Front. Microbiol.">
        <title>Comparative genomic analyses of the cyanobacterium, Lyngbya aestuarii BL J, a powerful hydrogen producer.</title>
        <authorList>
            <person name="Kothari A."/>
            <person name="Vaughn M."/>
            <person name="Garcia-Pichel F."/>
        </authorList>
    </citation>
    <scope>NUCLEOTIDE SEQUENCE [LARGE SCALE GENOMIC DNA]</scope>
    <source>
        <strain evidence="4 5">BL J</strain>
    </source>
</reference>
<gene>
    <name evidence="4" type="ORF">M595_4636</name>
</gene>
<dbReference type="InterPro" id="IPR050565">
    <property type="entry name" value="LYPA1-2/EST-like"/>
</dbReference>
<sequence>MDLNTITISAETDSPEGLIVFLHGWGANAEDLASLTPLLRLPQYQFIFPDGPFPHPQVPLGRAWYSLETSEYKGIDESRQALKDWLASVETSTGIPPSRTILGGFSQGGAMTMDVGRKLGLAGLIVLSGYLHFSPEPQEDALPPMLIVHGRLDRVVPLSAALRARDSFQELGANIQYHEFDMAHEIRPEVLSLIRSFVVEVMSKSS</sequence>
<accession>U7QC42</accession>
<name>U7QC42_9CYAN</name>
<dbReference type="EMBL" id="AUZM01000058">
    <property type="protein sequence ID" value="ERT05409.1"/>
    <property type="molecule type" value="Genomic_DNA"/>
</dbReference>
<dbReference type="Gene3D" id="3.40.50.1820">
    <property type="entry name" value="alpha/beta hydrolase"/>
    <property type="match status" value="1"/>
</dbReference>
<evidence type="ECO:0000313" key="5">
    <source>
        <dbReference type="Proteomes" id="UP000017127"/>
    </source>
</evidence>
<keyword evidence="5" id="KW-1185">Reference proteome</keyword>
<proteinExistence type="inferred from homology"/>
<dbReference type="GO" id="GO:0016787">
    <property type="term" value="F:hydrolase activity"/>
    <property type="evidence" value="ECO:0007669"/>
    <property type="project" value="UniProtKB-KW"/>
</dbReference>
<dbReference type="Proteomes" id="UP000017127">
    <property type="component" value="Unassembled WGS sequence"/>
</dbReference>
<comment type="similarity">
    <text evidence="1">Belongs to the AB hydrolase superfamily. AB hydrolase 2 family.</text>
</comment>
<evidence type="ECO:0000256" key="2">
    <source>
        <dbReference type="ARBA" id="ARBA00022801"/>
    </source>
</evidence>
<evidence type="ECO:0000313" key="4">
    <source>
        <dbReference type="EMBL" id="ERT05409.1"/>
    </source>
</evidence>
<dbReference type="Pfam" id="PF02230">
    <property type="entry name" value="Abhydrolase_2"/>
    <property type="match status" value="1"/>
</dbReference>
<dbReference type="InterPro" id="IPR029058">
    <property type="entry name" value="AB_hydrolase_fold"/>
</dbReference>
<dbReference type="InterPro" id="IPR003140">
    <property type="entry name" value="PLipase/COase/thioEstase"/>
</dbReference>
<dbReference type="RefSeq" id="WP_023068329.1">
    <property type="nucleotide sequence ID" value="NZ_AUZM01000058.1"/>
</dbReference>
<dbReference type="AlphaFoldDB" id="U7QC42"/>
<organism evidence="4 5">
    <name type="scientific">Lyngbya aestuarii BL J</name>
    <dbReference type="NCBI Taxonomy" id="1348334"/>
    <lineage>
        <taxon>Bacteria</taxon>
        <taxon>Bacillati</taxon>
        <taxon>Cyanobacteriota</taxon>
        <taxon>Cyanophyceae</taxon>
        <taxon>Oscillatoriophycideae</taxon>
        <taxon>Oscillatoriales</taxon>
        <taxon>Microcoleaceae</taxon>
        <taxon>Lyngbya</taxon>
    </lineage>
</organism>
<feature type="domain" description="Phospholipase/carboxylesterase/thioesterase" evidence="3">
    <location>
        <begin position="7"/>
        <end position="198"/>
    </location>
</feature>
<dbReference type="SUPFAM" id="SSF53474">
    <property type="entry name" value="alpha/beta-Hydrolases"/>
    <property type="match status" value="1"/>
</dbReference>
<evidence type="ECO:0000259" key="3">
    <source>
        <dbReference type="Pfam" id="PF02230"/>
    </source>
</evidence>
<dbReference type="PANTHER" id="PTHR10655">
    <property type="entry name" value="LYSOPHOSPHOLIPASE-RELATED"/>
    <property type="match status" value="1"/>
</dbReference>
<dbReference type="PANTHER" id="PTHR10655:SF17">
    <property type="entry name" value="LYSOPHOSPHOLIPASE-LIKE PROTEIN 1"/>
    <property type="match status" value="1"/>
</dbReference>
<protein>
    <submittedName>
        <fullName evidence="4">Phospholipase/Carboxylesterase family protein</fullName>
    </submittedName>
</protein>
<evidence type="ECO:0000256" key="1">
    <source>
        <dbReference type="ARBA" id="ARBA00006499"/>
    </source>
</evidence>
<dbReference type="OrthoDB" id="9801763at2"/>
<dbReference type="PATRIC" id="fig|1348334.3.peg.4482"/>
<comment type="caution">
    <text evidence="4">The sequence shown here is derived from an EMBL/GenBank/DDBJ whole genome shotgun (WGS) entry which is preliminary data.</text>
</comment>
<keyword evidence="2" id="KW-0378">Hydrolase</keyword>